<accession>A0A897NB21</accession>
<dbReference type="KEGG" id="hds:HSR122_2511"/>
<protein>
    <submittedName>
        <fullName evidence="1">Uncharacterized protein</fullName>
    </submittedName>
</protein>
<name>A0A897NB21_9EURY</name>
<keyword evidence="2" id="KW-1185">Reference proteome</keyword>
<reference evidence="1 2" key="1">
    <citation type="submission" date="2020-11" db="EMBL/GenBank/DDBJ databases">
        <title>Carbohydrate-dependent, anaerobic sulfur respiration: A novel catabolism in halophilic archaea.</title>
        <authorList>
            <person name="Sorokin D.Y."/>
            <person name="Messina E."/>
            <person name="Smedile F."/>
            <person name="La Cono V."/>
            <person name="Hallsworth J.E."/>
            <person name="Yakimov M.M."/>
        </authorList>
    </citation>
    <scope>NUCLEOTIDE SEQUENCE [LARGE SCALE GENOMIC DNA]</scope>
    <source>
        <strain evidence="1 2">HSR12-2</strain>
    </source>
</reference>
<dbReference type="Proteomes" id="UP000662973">
    <property type="component" value="Chromosome"/>
</dbReference>
<evidence type="ECO:0000313" key="1">
    <source>
        <dbReference type="EMBL" id="QSG09887.1"/>
    </source>
</evidence>
<dbReference type="EMBL" id="CP064788">
    <property type="protein sequence ID" value="QSG09887.1"/>
    <property type="molecule type" value="Genomic_DNA"/>
</dbReference>
<dbReference type="AlphaFoldDB" id="A0A897NB21"/>
<evidence type="ECO:0000313" key="2">
    <source>
        <dbReference type="Proteomes" id="UP000662973"/>
    </source>
</evidence>
<proteinExistence type="predicted"/>
<sequence>MGASHVSVVGPRVADRLFDSCAIETGRTSTKGEYGAYAAPTKTGLGATPSNCDPDTGIGRIRLLAFRSPLISIPDTCSGNRPFGRDVDATYRSAIAVGLFRLILPAVSS</sequence>
<organism evidence="1 2">
    <name type="scientific">Halapricum desulfuricans</name>
    <dbReference type="NCBI Taxonomy" id="2841257"/>
    <lineage>
        <taxon>Archaea</taxon>
        <taxon>Methanobacteriati</taxon>
        <taxon>Methanobacteriota</taxon>
        <taxon>Stenosarchaea group</taxon>
        <taxon>Halobacteria</taxon>
        <taxon>Halobacteriales</taxon>
        <taxon>Haloarculaceae</taxon>
        <taxon>Halapricum</taxon>
    </lineage>
</organism>
<gene>
    <name evidence="1" type="ORF">HSR122_2511</name>
</gene>